<evidence type="ECO:0000313" key="2">
    <source>
        <dbReference type="Proteomes" id="UP001530377"/>
    </source>
</evidence>
<sequence length="248" mass="28095">MGRVGQRTKIVEAHWNEKLRDGHSTVLVVGGGLTAVQSAQYCLRKGESVILSSRRPLVERHVDKSKCWIDMRRASRHVSDFYHQAVDMRLMVLRGARGGGSVPPLCMDDLRMWERRGKRTLVEDADPALRLRQISLRGDEECNDGGRRLNSSLVVVDCVMFACGIPPDCATNPLVKRILECRPRVDEKSIRRGRVGEFERRSWRREYHGSEVGGNDRCQRVGMQVVAAQGGDGGSFKSLQPVERRRRF</sequence>
<evidence type="ECO:0008006" key="3">
    <source>
        <dbReference type="Google" id="ProtNLM"/>
    </source>
</evidence>
<organism evidence="1 2">
    <name type="scientific">Cyclostephanos tholiformis</name>
    <dbReference type="NCBI Taxonomy" id="382380"/>
    <lineage>
        <taxon>Eukaryota</taxon>
        <taxon>Sar</taxon>
        <taxon>Stramenopiles</taxon>
        <taxon>Ochrophyta</taxon>
        <taxon>Bacillariophyta</taxon>
        <taxon>Coscinodiscophyceae</taxon>
        <taxon>Thalassiosirophycidae</taxon>
        <taxon>Stephanodiscales</taxon>
        <taxon>Stephanodiscaceae</taxon>
        <taxon>Cyclostephanos</taxon>
    </lineage>
</organism>
<protein>
    <recommendedName>
        <fullName evidence="3">L-ornithine N(5)-oxygenase</fullName>
    </recommendedName>
</protein>
<dbReference type="Gene3D" id="3.50.50.60">
    <property type="entry name" value="FAD/NAD(P)-binding domain"/>
    <property type="match status" value="1"/>
</dbReference>
<accession>A0ABD3RBL1</accession>
<keyword evidence="2" id="KW-1185">Reference proteome</keyword>
<dbReference type="Proteomes" id="UP001530377">
    <property type="component" value="Unassembled WGS sequence"/>
</dbReference>
<evidence type="ECO:0000313" key="1">
    <source>
        <dbReference type="EMBL" id="KAL3810164.1"/>
    </source>
</evidence>
<proteinExistence type="predicted"/>
<name>A0ABD3RBL1_9STRA</name>
<gene>
    <name evidence="1" type="ORF">ACHAXA_007051</name>
</gene>
<dbReference type="PANTHER" id="PTHR38663:SF1">
    <property type="entry name" value="L-ORNITHINE N(5)-MONOOXYGENASE"/>
    <property type="match status" value="1"/>
</dbReference>
<dbReference type="InterPro" id="IPR036188">
    <property type="entry name" value="FAD/NAD-bd_sf"/>
</dbReference>
<dbReference type="AlphaFoldDB" id="A0ABD3RBL1"/>
<dbReference type="PANTHER" id="PTHR38663">
    <property type="match status" value="1"/>
</dbReference>
<dbReference type="EMBL" id="JALLPB020000348">
    <property type="protein sequence ID" value="KAL3810164.1"/>
    <property type="molecule type" value="Genomic_DNA"/>
</dbReference>
<comment type="caution">
    <text evidence="1">The sequence shown here is derived from an EMBL/GenBank/DDBJ whole genome shotgun (WGS) entry which is preliminary data.</text>
</comment>
<dbReference type="SUPFAM" id="SSF51905">
    <property type="entry name" value="FAD/NAD(P)-binding domain"/>
    <property type="match status" value="2"/>
</dbReference>
<reference evidence="1 2" key="1">
    <citation type="submission" date="2024-10" db="EMBL/GenBank/DDBJ databases">
        <title>Updated reference genomes for cyclostephanoid diatoms.</title>
        <authorList>
            <person name="Roberts W.R."/>
            <person name="Alverson A.J."/>
        </authorList>
    </citation>
    <scope>NUCLEOTIDE SEQUENCE [LARGE SCALE GENOMIC DNA]</scope>
    <source>
        <strain evidence="1 2">AJA228-03</strain>
    </source>
</reference>